<dbReference type="PIRSF" id="PIRSF008459">
    <property type="entry name" value="UCP008459"/>
    <property type="match status" value="1"/>
</dbReference>
<name>A0A8S3AQP6_9BILA</name>
<proteinExistence type="predicted"/>
<feature type="non-terminal residue" evidence="3">
    <location>
        <position position="1"/>
    </location>
</feature>
<evidence type="ECO:0000259" key="2">
    <source>
        <dbReference type="Pfam" id="PF21631"/>
    </source>
</evidence>
<reference evidence="3" key="1">
    <citation type="submission" date="2021-02" db="EMBL/GenBank/DDBJ databases">
        <authorList>
            <person name="Nowell W R."/>
        </authorList>
    </citation>
    <scope>NUCLEOTIDE SEQUENCE</scope>
</reference>
<evidence type="ECO:0000313" key="3">
    <source>
        <dbReference type="EMBL" id="CAF4753328.1"/>
    </source>
</evidence>
<dbReference type="InterPro" id="IPR027795">
    <property type="entry name" value="CASTOR_ACT_dom"/>
</dbReference>
<dbReference type="Proteomes" id="UP000676336">
    <property type="component" value="Unassembled WGS sequence"/>
</dbReference>
<dbReference type="InterPro" id="IPR045865">
    <property type="entry name" value="ACT-like_dom_sf"/>
</dbReference>
<feature type="domain" description="CASTOR ACT" evidence="1">
    <location>
        <begin position="74"/>
        <end position="135"/>
    </location>
</feature>
<dbReference type="Pfam" id="PF21631">
    <property type="entry name" value="A9CJY8-like_N"/>
    <property type="match status" value="1"/>
</dbReference>
<dbReference type="InterPro" id="IPR049447">
    <property type="entry name" value="A9CJY8-like_N"/>
</dbReference>
<gene>
    <name evidence="3" type="ORF">SMN809_LOCUS45224</name>
</gene>
<protein>
    <submittedName>
        <fullName evidence="3">Uncharacterized protein</fullName>
    </submittedName>
</protein>
<evidence type="ECO:0000259" key="1">
    <source>
        <dbReference type="Pfam" id="PF13840"/>
    </source>
</evidence>
<dbReference type="AlphaFoldDB" id="A0A8S3AQP6"/>
<dbReference type="InterPro" id="IPR051719">
    <property type="entry name" value="CASTOR_mTORC1"/>
</dbReference>
<dbReference type="Pfam" id="PF13840">
    <property type="entry name" value="ACT_7"/>
    <property type="match status" value="1"/>
</dbReference>
<comment type="caution">
    <text evidence="3">The sequence shown here is derived from an EMBL/GenBank/DDBJ whole genome shotgun (WGS) entry which is preliminary data.</text>
</comment>
<dbReference type="PANTHER" id="PTHR31131:SF6">
    <property type="entry name" value="CASTOR ACT DOMAIN-CONTAINING PROTEIN"/>
    <property type="match status" value="1"/>
</dbReference>
<organism evidence="3 4">
    <name type="scientific">Rotaria magnacalcarata</name>
    <dbReference type="NCBI Taxonomy" id="392030"/>
    <lineage>
        <taxon>Eukaryota</taxon>
        <taxon>Metazoa</taxon>
        <taxon>Spiralia</taxon>
        <taxon>Gnathifera</taxon>
        <taxon>Rotifera</taxon>
        <taxon>Eurotatoria</taxon>
        <taxon>Bdelloidea</taxon>
        <taxon>Philodinida</taxon>
        <taxon>Philodinidae</taxon>
        <taxon>Rotaria</taxon>
    </lineage>
</organism>
<sequence length="143" mass="16003">EGYFGCFINYLFMAKSATLTLDLLKENFVICRLSPSSSLPSWAFTGPFYSITKTNDELSIITMDNNQLPKDIQCERNWKCFKLLGPFPFDITGVLTSVLNPLAKADVGILAISTFDTDYVMVKDNNLQVAIDVLKQHGHTINV</sequence>
<dbReference type="PANTHER" id="PTHR31131">
    <property type="entry name" value="CHROMOSOME 1, WHOLE GENOME SHOTGUN SEQUENCE"/>
    <property type="match status" value="1"/>
</dbReference>
<feature type="domain" description="A9CJY8-like N-terminal" evidence="2">
    <location>
        <begin position="27"/>
        <end position="66"/>
    </location>
</feature>
<accession>A0A8S3AQP6</accession>
<dbReference type="SUPFAM" id="SSF55021">
    <property type="entry name" value="ACT-like"/>
    <property type="match status" value="2"/>
</dbReference>
<dbReference type="EMBL" id="CAJOBI010137688">
    <property type="protein sequence ID" value="CAF4753328.1"/>
    <property type="molecule type" value="Genomic_DNA"/>
</dbReference>
<dbReference type="InterPro" id="IPR016540">
    <property type="entry name" value="UCP008459"/>
</dbReference>
<dbReference type="Gene3D" id="3.30.2130.10">
    <property type="entry name" value="VC0802-like"/>
    <property type="match status" value="1"/>
</dbReference>
<evidence type="ECO:0000313" key="4">
    <source>
        <dbReference type="Proteomes" id="UP000676336"/>
    </source>
</evidence>